<accession>A0A173RBN0</accession>
<dbReference type="OrthoDB" id="27330at2"/>
<evidence type="ECO:0000256" key="1">
    <source>
        <dbReference type="ARBA" id="ARBA00006068"/>
    </source>
</evidence>
<keyword evidence="2" id="KW-0812">Transmembrane</keyword>
<reference evidence="4 5" key="1">
    <citation type="submission" date="2015-09" db="EMBL/GenBank/DDBJ databases">
        <authorList>
            <consortium name="Pathogen Informatics"/>
        </authorList>
    </citation>
    <scope>NUCLEOTIDE SEQUENCE [LARGE SCALE GENOMIC DNA]</scope>
    <source>
        <strain evidence="4 5">2789STDY5834968</strain>
    </source>
</reference>
<protein>
    <submittedName>
        <fullName evidence="4">Membrane-bound protein lytR</fullName>
    </submittedName>
</protein>
<sequence>MTKKSKITKWIVFAGIMLIIQLIAEIVLICMTVKTKMLPQKYIILVIIGLIFVEFIVFSLIYVGQNRKKIKGTAFFRRIIGTVLSTVMIFCCVLGTYALNRGMGTLNRVTDSKKVEEDKVAVYVMDNDSAQTIDDAKKYKFAYTKSYGYEDTKKAIEDINEKIHDEIDKKSYASAVEMVEALYSGETKAMILNRSYESVITDVEGYEDFSSRTRIIYEYTRTYEVDNNSESEQKDNDIDVTEDAFIVYISGSDTRSKKLTKSRSDVNILAIVNPKNHQILLLNTPRDYYVEPSIAPGEKDKLTHCGLYGIDCSMDTLKNLYGLNEINYYGQINFTGLETLVDEIGGITINSDSAFQSTLYPQYKFVKGENDVKGEKALAFARERYALGDGDNARGRHQMEIIKAVIEKMTSSTALLTNYSGIMDSLEGMISTDFASDDISSLINKQLSDGGTWDIKTFATEGEGASKKTYSMPTQRAYVCVPDESSVQQANQLIKKVMNGETISDDDLKLTQKGD</sequence>
<dbReference type="EMBL" id="CYXM01000001">
    <property type="protein sequence ID" value="CUM75029.1"/>
    <property type="molecule type" value="Genomic_DNA"/>
</dbReference>
<proteinExistence type="inferred from homology"/>
<evidence type="ECO:0000259" key="3">
    <source>
        <dbReference type="Pfam" id="PF03816"/>
    </source>
</evidence>
<dbReference type="InterPro" id="IPR004474">
    <property type="entry name" value="LytR_CpsA_psr"/>
</dbReference>
<feature type="transmembrane region" description="Helical" evidence="2">
    <location>
        <begin position="42"/>
        <end position="63"/>
    </location>
</feature>
<dbReference type="Proteomes" id="UP000095673">
    <property type="component" value="Unassembled WGS sequence"/>
</dbReference>
<dbReference type="RefSeq" id="WP_055236985.1">
    <property type="nucleotide sequence ID" value="NZ_CYXM01000001.1"/>
</dbReference>
<dbReference type="NCBIfam" id="TIGR00350">
    <property type="entry name" value="lytR_cpsA_psr"/>
    <property type="match status" value="1"/>
</dbReference>
<dbReference type="AlphaFoldDB" id="A0A173RBN0"/>
<evidence type="ECO:0000256" key="2">
    <source>
        <dbReference type="SAM" id="Phobius"/>
    </source>
</evidence>
<dbReference type="Gene3D" id="3.40.190.10">
    <property type="entry name" value="Periplasmic binding protein-like II"/>
    <property type="match status" value="1"/>
</dbReference>
<feature type="transmembrane region" description="Helical" evidence="2">
    <location>
        <begin position="75"/>
        <end position="99"/>
    </location>
</feature>
<dbReference type="Gene3D" id="3.40.630.190">
    <property type="entry name" value="LCP protein"/>
    <property type="match status" value="1"/>
</dbReference>
<dbReference type="PANTHER" id="PTHR33392">
    <property type="entry name" value="POLYISOPRENYL-TEICHOIC ACID--PEPTIDOGLYCAN TEICHOIC ACID TRANSFERASE TAGU"/>
    <property type="match status" value="1"/>
</dbReference>
<gene>
    <name evidence="4" type="primary">lytR_1</name>
    <name evidence="4" type="ORF">ERS852580_00394</name>
</gene>
<evidence type="ECO:0000313" key="4">
    <source>
        <dbReference type="EMBL" id="CUM75029.1"/>
    </source>
</evidence>
<keyword evidence="2" id="KW-0472">Membrane</keyword>
<dbReference type="PANTHER" id="PTHR33392:SF6">
    <property type="entry name" value="POLYISOPRENYL-TEICHOIC ACID--PEPTIDOGLYCAN TEICHOIC ACID TRANSFERASE TAGU"/>
    <property type="match status" value="1"/>
</dbReference>
<feature type="transmembrane region" description="Helical" evidence="2">
    <location>
        <begin position="7"/>
        <end position="30"/>
    </location>
</feature>
<keyword evidence="2" id="KW-1133">Transmembrane helix</keyword>
<dbReference type="Pfam" id="PF03816">
    <property type="entry name" value="LytR_cpsA_psr"/>
    <property type="match status" value="1"/>
</dbReference>
<feature type="domain" description="Cell envelope-related transcriptional attenuator" evidence="3">
    <location>
        <begin position="263"/>
        <end position="410"/>
    </location>
</feature>
<name>A0A173RBN0_9FIRM</name>
<comment type="similarity">
    <text evidence="1">Belongs to the LytR/CpsA/Psr (LCP) family.</text>
</comment>
<dbReference type="InterPro" id="IPR050922">
    <property type="entry name" value="LytR/CpsA/Psr_CW_biosynth"/>
</dbReference>
<evidence type="ECO:0000313" key="5">
    <source>
        <dbReference type="Proteomes" id="UP000095673"/>
    </source>
</evidence>
<organism evidence="4 5">
    <name type="scientific">Agathobacter rectalis</name>
    <dbReference type="NCBI Taxonomy" id="39491"/>
    <lineage>
        <taxon>Bacteria</taxon>
        <taxon>Bacillati</taxon>
        <taxon>Bacillota</taxon>
        <taxon>Clostridia</taxon>
        <taxon>Lachnospirales</taxon>
        <taxon>Lachnospiraceae</taxon>
        <taxon>Agathobacter</taxon>
    </lineage>
</organism>